<dbReference type="VEuPathDB" id="VectorBase:ACON2_031968"/>
<feature type="region of interest" description="Disordered" evidence="2">
    <location>
        <begin position="114"/>
        <end position="133"/>
    </location>
</feature>
<evidence type="ECO:0000313" key="3">
    <source>
        <dbReference type="EnsemblMetazoa" id="ACOM028685-PA.1"/>
    </source>
</evidence>
<feature type="compositionally biased region" description="Basic and acidic residues" evidence="2">
    <location>
        <begin position="252"/>
        <end position="261"/>
    </location>
</feature>
<dbReference type="Proteomes" id="UP000075882">
    <property type="component" value="Unassembled WGS sequence"/>
</dbReference>
<dbReference type="InterPro" id="IPR026806">
    <property type="entry name" value="CDV3"/>
</dbReference>
<feature type="compositionally biased region" description="Polar residues" evidence="2">
    <location>
        <begin position="278"/>
        <end position="301"/>
    </location>
</feature>
<dbReference type="AlphaFoldDB" id="A0A8W7PAL1"/>
<accession>A0A8W7PAL1</accession>
<comment type="similarity">
    <text evidence="1">Belongs to the CDV3 family.</text>
</comment>
<name>A0A8W7PAL1_ANOCL</name>
<dbReference type="GO" id="GO:0005737">
    <property type="term" value="C:cytoplasm"/>
    <property type="evidence" value="ECO:0007669"/>
    <property type="project" value="TreeGrafter"/>
</dbReference>
<feature type="compositionally biased region" description="Basic and acidic residues" evidence="2">
    <location>
        <begin position="171"/>
        <end position="203"/>
    </location>
</feature>
<evidence type="ECO:0000256" key="1">
    <source>
        <dbReference type="ARBA" id="ARBA00006062"/>
    </source>
</evidence>
<reference evidence="3" key="1">
    <citation type="submission" date="2022-08" db="UniProtKB">
        <authorList>
            <consortium name="EnsemblMetazoa"/>
        </authorList>
    </citation>
    <scope>IDENTIFICATION</scope>
</reference>
<evidence type="ECO:0000256" key="2">
    <source>
        <dbReference type="SAM" id="MobiDB-lite"/>
    </source>
</evidence>
<sequence>LARLKTSNAAYFDSRSHVVSFVSVFHPSFARPFPAARKIHEEFRLLRKSKRCPSFCRTCGTQVASVHRIAMADLDDFFAKKDKKKGKAKKFGTAEEIAKQLDDTSKKVVESKMKLRPVDSDGKHDPNEPEDEWKVFEETKKDYSGLKLAQLNIDDDANHHDSENSGGMHDPSYDGEGREGEERDPNKPWMKKDAANAAKKEKAAPALEAPATTSNIYISPAMKSLMAKQKQKKGIAPDLQSEEYFPTLGQEKPAEAPKPPKVDPSFEEVKHGVRAKTVEQSSTSGQISIGNRFNSLNNDAS</sequence>
<feature type="region of interest" description="Disordered" evidence="2">
    <location>
        <begin position="156"/>
        <end position="301"/>
    </location>
</feature>
<dbReference type="PANTHER" id="PTHR16284">
    <property type="entry name" value="PROTEIN CDV3 HOMOLOG"/>
    <property type="match status" value="1"/>
</dbReference>
<dbReference type="Pfam" id="PF15359">
    <property type="entry name" value="CDV3"/>
    <property type="match status" value="1"/>
</dbReference>
<organism evidence="3">
    <name type="scientific">Anopheles coluzzii</name>
    <name type="common">African malaria mosquito</name>
    <dbReference type="NCBI Taxonomy" id="1518534"/>
    <lineage>
        <taxon>Eukaryota</taxon>
        <taxon>Metazoa</taxon>
        <taxon>Ecdysozoa</taxon>
        <taxon>Arthropoda</taxon>
        <taxon>Hexapoda</taxon>
        <taxon>Insecta</taxon>
        <taxon>Pterygota</taxon>
        <taxon>Neoptera</taxon>
        <taxon>Endopterygota</taxon>
        <taxon>Diptera</taxon>
        <taxon>Nematocera</taxon>
        <taxon>Culicoidea</taxon>
        <taxon>Culicidae</taxon>
        <taxon>Anophelinae</taxon>
        <taxon>Anopheles</taxon>
    </lineage>
</organism>
<protein>
    <submittedName>
        <fullName evidence="3">Uncharacterized protein</fullName>
    </submittedName>
</protein>
<proteinExistence type="inferred from homology"/>
<dbReference type="EnsemblMetazoa" id="ACOM028685-RA">
    <property type="protein sequence ID" value="ACOM028685-PA.1"/>
    <property type="gene ID" value="ACOM028685"/>
</dbReference>
<dbReference type="PANTHER" id="PTHR16284:SF13">
    <property type="entry name" value="PROTEIN CDV3 HOMOLOG"/>
    <property type="match status" value="1"/>
</dbReference>